<protein>
    <submittedName>
        <fullName evidence="1">Protein CBG03512</fullName>
    </submittedName>
</protein>
<reference evidence="1 2" key="2">
    <citation type="journal article" date="2011" name="PLoS Genet.">
        <title>Caenorhabditis briggsae recombinant inbred line genotypes reveal inter-strain incompatibility and the evolution of recombination.</title>
        <authorList>
            <person name="Ross J.A."/>
            <person name="Koboldt D.C."/>
            <person name="Staisch J.E."/>
            <person name="Chamberlin H.M."/>
            <person name="Gupta B.P."/>
            <person name="Miller R.D."/>
            <person name="Baird S.E."/>
            <person name="Haag E.S."/>
        </authorList>
    </citation>
    <scope>NUCLEOTIDE SEQUENCE [LARGE SCALE GENOMIC DNA]</scope>
    <source>
        <strain evidence="1 2">AF16</strain>
    </source>
</reference>
<dbReference type="AlphaFoldDB" id="A8WV87"/>
<dbReference type="GeneID" id="8576646"/>
<dbReference type="Proteomes" id="UP000008549">
    <property type="component" value="Unassembled WGS sequence"/>
</dbReference>
<gene>
    <name evidence="1 3" type="ORF">CBG03512</name>
    <name evidence="1" type="ORF">CBG_03512</name>
</gene>
<name>A8WV87_CAEBR</name>
<dbReference type="HOGENOM" id="CLU_2442831_0_0_1"/>
<proteinExistence type="predicted"/>
<reference evidence="1 2" key="1">
    <citation type="journal article" date="2003" name="PLoS Biol.">
        <title>The genome sequence of Caenorhabditis briggsae: a platform for comparative genomics.</title>
        <authorList>
            <person name="Stein L.D."/>
            <person name="Bao Z."/>
            <person name="Blasiar D."/>
            <person name="Blumenthal T."/>
            <person name="Brent M.R."/>
            <person name="Chen N."/>
            <person name="Chinwalla A."/>
            <person name="Clarke L."/>
            <person name="Clee C."/>
            <person name="Coghlan A."/>
            <person name="Coulson A."/>
            <person name="D'Eustachio P."/>
            <person name="Fitch D.H."/>
            <person name="Fulton L.A."/>
            <person name="Fulton R.E."/>
            <person name="Griffiths-Jones S."/>
            <person name="Harris T.W."/>
            <person name="Hillier L.W."/>
            <person name="Kamath R."/>
            <person name="Kuwabara P.E."/>
            <person name="Mardis E.R."/>
            <person name="Marra M.A."/>
            <person name="Miner T.L."/>
            <person name="Minx P."/>
            <person name="Mullikin J.C."/>
            <person name="Plumb R.W."/>
            <person name="Rogers J."/>
            <person name="Schein J.E."/>
            <person name="Sohrmann M."/>
            <person name="Spieth J."/>
            <person name="Stajich J.E."/>
            <person name="Wei C."/>
            <person name="Willey D."/>
            <person name="Wilson R.K."/>
            <person name="Durbin R."/>
            <person name="Waterston R.H."/>
        </authorList>
    </citation>
    <scope>NUCLEOTIDE SEQUENCE [LARGE SCALE GENOMIC DNA]</scope>
    <source>
        <strain evidence="1 2">AF16</strain>
    </source>
</reference>
<dbReference type="WormBase" id="CBG03512">
    <property type="protein sequence ID" value="CBP45288"/>
    <property type="gene ID" value="WBGene00026364"/>
</dbReference>
<dbReference type="InParanoid" id="A8WV87"/>
<sequence>MLSNISDAEALDAAKSWEIELFYFGLSSIQFNKATLTKTATQMAWADTEFIGVVRRSVKALVGRGKHFEFERLSTRKGLLFLPFWIQVRG</sequence>
<keyword evidence="2" id="KW-1185">Reference proteome</keyword>
<dbReference type="SUPFAM" id="SSF55797">
    <property type="entry name" value="PR-1-like"/>
    <property type="match status" value="1"/>
</dbReference>
<evidence type="ECO:0000313" key="1">
    <source>
        <dbReference type="EMBL" id="CAP24398.2"/>
    </source>
</evidence>
<organism evidence="1 2">
    <name type="scientific">Caenorhabditis briggsae</name>
    <dbReference type="NCBI Taxonomy" id="6238"/>
    <lineage>
        <taxon>Eukaryota</taxon>
        <taxon>Metazoa</taxon>
        <taxon>Ecdysozoa</taxon>
        <taxon>Nematoda</taxon>
        <taxon>Chromadorea</taxon>
        <taxon>Rhabditida</taxon>
        <taxon>Rhabditina</taxon>
        <taxon>Rhabditomorpha</taxon>
        <taxon>Rhabditoidea</taxon>
        <taxon>Rhabditidae</taxon>
        <taxon>Peloderinae</taxon>
        <taxon>Caenorhabditis</taxon>
    </lineage>
</organism>
<evidence type="ECO:0000313" key="2">
    <source>
        <dbReference type="Proteomes" id="UP000008549"/>
    </source>
</evidence>
<dbReference type="InterPro" id="IPR035940">
    <property type="entry name" value="CAP_sf"/>
</dbReference>
<dbReference type="KEGG" id="cbr:CBG_03512"/>
<dbReference type="RefSeq" id="XP_002634653.2">
    <property type="nucleotide sequence ID" value="XM_002634607.2"/>
</dbReference>
<evidence type="ECO:0000313" key="3">
    <source>
        <dbReference type="WormBase" id="CBG03512"/>
    </source>
</evidence>
<dbReference type="EMBL" id="HE600967">
    <property type="protein sequence ID" value="CAP24398.2"/>
    <property type="molecule type" value="Genomic_DNA"/>
</dbReference>
<accession>A8WV87</accession>
<dbReference type="CTD" id="8576646"/>